<sequence>MVNTEHAGRTALLAGASGLVGSALLTALLADARYQKVLCIGRRKLALQHPKLTQQIVDFQALPALPAVDDVFIALGTTLKVAGSQAAMRALDVDAVVAVARAAQFAGAQRLGVVSSMGADARSAVFYTRIKGEMEEALLRLGFAQTVIAQPSQLTGPREALGQPKRVAERLGLQVMRWIKPLVPANYQPIAAEHVARALLDAVAHNTPGVTRLLSGQMQA</sequence>
<protein>
    <submittedName>
        <fullName evidence="1">Nucleoside-diphosphate sugar epimerase</fullName>
    </submittedName>
</protein>
<comment type="caution">
    <text evidence="1">The sequence shown here is derived from an EMBL/GenBank/DDBJ whole genome shotgun (WGS) entry which is preliminary data.</text>
</comment>
<dbReference type="InterPro" id="IPR036291">
    <property type="entry name" value="NAD(P)-bd_dom_sf"/>
</dbReference>
<accession>A0A3E1R5S0</accession>
<dbReference type="RefSeq" id="WP_117180352.1">
    <property type="nucleotide sequence ID" value="NZ_QFZK01000033.1"/>
</dbReference>
<dbReference type="SUPFAM" id="SSF51735">
    <property type="entry name" value="NAD(P)-binding Rossmann-fold domains"/>
    <property type="match status" value="1"/>
</dbReference>
<dbReference type="Proteomes" id="UP000260665">
    <property type="component" value="Unassembled WGS sequence"/>
</dbReference>
<dbReference type="PANTHER" id="PTHR14097:SF7">
    <property type="entry name" value="OXIDOREDUCTASE HTATIP2"/>
    <property type="match status" value="1"/>
</dbReference>
<evidence type="ECO:0000313" key="2">
    <source>
        <dbReference type="Proteomes" id="UP000260665"/>
    </source>
</evidence>
<dbReference type="OrthoDB" id="9798632at2"/>
<evidence type="ECO:0000313" key="1">
    <source>
        <dbReference type="EMBL" id="RFO94719.1"/>
    </source>
</evidence>
<keyword evidence="2" id="KW-1185">Reference proteome</keyword>
<dbReference type="AlphaFoldDB" id="A0A3E1R5S0"/>
<reference evidence="1 2" key="1">
    <citation type="submission" date="2018-05" db="EMBL/GenBank/DDBJ databases">
        <title>Rhodoferax soyangensis sp.nov., isolated from an oligotrophic freshwater lake.</title>
        <authorList>
            <person name="Park M."/>
        </authorList>
    </citation>
    <scope>NUCLEOTIDE SEQUENCE [LARGE SCALE GENOMIC DNA]</scope>
    <source>
        <strain evidence="1 2">IMCC26218</strain>
    </source>
</reference>
<name>A0A3E1R5S0_9BURK</name>
<gene>
    <name evidence="1" type="ORF">DIC66_22115</name>
</gene>
<organism evidence="1 2">
    <name type="scientific">Rhodoferax lacus</name>
    <dbReference type="NCBI Taxonomy" id="2184758"/>
    <lineage>
        <taxon>Bacteria</taxon>
        <taxon>Pseudomonadati</taxon>
        <taxon>Pseudomonadota</taxon>
        <taxon>Betaproteobacteria</taxon>
        <taxon>Burkholderiales</taxon>
        <taxon>Comamonadaceae</taxon>
        <taxon>Rhodoferax</taxon>
    </lineage>
</organism>
<dbReference type="EMBL" id="QFZK01000033">
    <property type="protein sequence ID" value="RFO94719.1"/>
    <property type="molecule type" value="Genomic_DNA"/>
</dbReference>
<dbReference type="PANTHER" id="PTHR14097">
    <property type="entry name" value="OXIDOREDUCTASE HTATIP2"/>
    <property type="match status" value="1"/>
</dbReference>
<proteinExistence type="predicted"/>
<dbReference type="Gene3D" id="3.40.50.720">
    <property type="entry name" value="NAD(P)-binding Rossmann-like Domain"/>
    <property type="match status" value="1"/>
</dbReference>